<name>A0A8H6CPA8_9LECA</name>
<comment type="similarity">
    <text evidence="1">Belongs to the taxilin family.</text>
</comment>
<sequence>MAGHASQAPTAPASSRPSPAANHNPSSDYINGHGTLPDAPAPNAAPAASTGKKGKSKKTTDPNETGKLLAAKINQLELDAAGEKDQEAEIGGYTFTQESKETVLASMKEHDLPQDMIAEVARALDLGPEATRSGQGLPSLKTIETLVAKFSLNIPNLSLARAHENLFARPLPMNYMDRQKLTEMPLGLIADIEREVKKATRDLSNLLTGMETPLSRLEEVQKRYTGLLADMKRMERDNTKNKKRADLLQKEKDQGRSELSKTNSMKEKLEKLCRELQRDNKKLKDEQKKIEDSERRSREEFSDRTSNLYWVIDDTMEQAENPEGQKINVEQDEMFRQKFKSFTEQYELRELHFHALMRTKECEVQLSLARAEEQRKRAEDEMKKSRTLNSQVSTFSQTETELRSQLNIYVEKFKQVEETLNNSNELFLTFRKEMEEMSKKTKRLEKENLNLTRKHDLTNRNILEMAEERTKVNKEMEALRKKNNTLESVIRRMQDQGRAPAGAGALEGDEEGTESDYEEDDYDEEEGSEEGEYDDDTEEEALQSQVGALPTFGPVPPPPPSSQAQVNGKVNGEINGATNAKSIVV</sequence>
<feature type="compositionally biased region" description="Low complexity" evidence="2">
    <location>
        <begin position="37"/>
        <end position="51"/>
    </location>
</feature>
<evidence type="ECO:0000256" key="1">
    <source>
        <dbReference type="ARBA" id="ARBA00009550"/>
    </source>
</evidence>
<dbReference type="GeneID" id="59336964"/>
<dbReference type="InterPro" id="IPR026183">
    <property type="entry name" value="Taxilin_fam"/>
</dbReference>
<feature type="compositionally biased region" description="Low complexity" evidence="2">
    <location>
        <begin position="1"/>
        <end position="27"/>
    </location>
</feature>
<evidence type="ECO:0000313" key="4">
    <source>
        <dbReference type="Proteomes" id="UP000593566"/>
    </source>
</evidence>
<evidence type="ECO:0008006" key="5">
    <source>
        <dbReference type="Google" id="ProtNLM"/>
    </source>
</evidence>
<comment type="caution">
    <text evidence="3">The sequence shown here is derived from an EMBL/GenBank/DDBJ whole genome shotgun (WGS) entry which is preliminary data.</text>
</comment>
<dbReference type="PANTHER" id="PTHR16127:SF13">
    <property type="entry name" value="GH01188P"/>
    <property type="match status" value="1"/>
</dbReference>
<feature type="region of interest" description="Disordered" evidence="2">
    <location>
        <begin position="1"/>
        <end position="65"/>
    </location>
</feature>
<reference evidence="3 4" key="1">
    <citation type="journal article" date="2020" name="Genomics">
        <title>Complete, high-quality genomes from long-read metagenomic sequencing of two wolf lichen thalli reveals enigmatic genome architecture.</title>
        <authorList>
            <person name="McKenzie S.K."/>
            <person name="Walston R.F."/>
            <person name="Allen J.L."/>
        </authorList>
    </citation>
    <scope>NUCLEOTIDE SEQUENCE [LARGE SCALE GENOMIC DNA]</scope>
    <source>
        <strain evidence="3">WasteWater1</strain>
    </source>
</reference>
<evidence type="ECO:0000313" key="3">
    <source>
        <dbReference type="EMBL" id="KAF6227127.1"/>
    </source>
</evidence>
<feature type="region of interest" description="Disordered" evidence="2">
    <location>
        <begin position="280"/>
        <end position="299"/>
    </location>
</feature>
<feature type="region of interest" description="Disordered" evidence="2">
    <location>
        <begin position="494"/>
        <end position="585"/>
    </location>
</feature>
<organism evidence="3 4">
    <name type="scientific">Letharia lupina</name>
    <dbReference type="NCBI Taxonomy" id="560253"/>
    <lineage>
        <taxon>Eukaryota</taxon>
        <taxon>Fungi</taxon>
        <taxon>Dikarya</taxon>
        <taxon>Ascomycota</taxon>
        <taxon>Pezizomycotina</taxon>
        <taxon>Lecanoromycetes</taxon>
        <taxon>OSLEUM clade</taxon>
        <taxon>Lecanoromycetidae</taxon>
        <taxon>Lecanorales</taxon>
        <taxon>Lecanorineae</taxon>
        <taxon>Parmeliaceae</taxon>
        <taxon>Letharia</taxon>
    </lineage>
</organism>
<dbReference type="GO" id="GO:0019905">
    <property type="term" value="F:syntaxin binding"/>
    <property type="evidence" value="ECO:0007669"/>
    <property type="project" value="InterPro"/>
</dbReference>
<dbReference type="EMBL" id="JACCJB010000005">
    <property type="protein sequence ID" value="KAF6227127.1"/>
    <property type="molecule type" value="Genomic_DNA"/>
</dbReference>
<protein>
    <recommendedName>
        <fullName evidence="5">Alpha-taxilin</fullName>
    </recommendedName>
</protein>
<keyword evidence="4" id="KW-1185">Reference proteome</keyword>
<dbReference type="AlphaFoldDB" id="A0A8H6CPA8"/>
<dbReference type="Pfam" id="PF09728">
    <property type="entry name" value="Taxilin"/>
    <property type="match status" value="1"/>
</dbReference>
<proteinExistence type="inferred from homology"/>
<gene>
    <name evidence="3" type="ORF">HO133_008568</name>
</gene>
<feature type="compositionally biased region" description="Polar residues" evidence="2">
    <location>
        <begin position="576"/>
        <end position="585"/>
    </location>
</feature>
<dbReference type="Proteomes" id="UP000593566">
    <property type="component" value="Unassembled WGS sequence"/>
</dbReference>
<dbReference type="PANTHER" id="PTHR16127">
    <property type="entry name" value="TAXILIN"/>
    <property type="match status" value="1"/>
</dbReference>
<feature type="region of interest" description="Disordered" evidence="2">
    <location>
        <begin position="231"/>
        <end position="269"/>
    </location>
</feature>
<evidence type="ECO:0000256" key="2">
    <source>
        <dbReference type="SAM" id="MobiDB-lite"/>
    </source>
</evidence>
<feature type="compositionally biased region" description="Acidic residues" evidence="2">
    <location>
        <begin position="507"/>
        <end position="541"/>
    </location>
</feature>
<dbReference type="RefSeq" id="XP_037155435.1">
    <property type="nucleotide sequence ID" value="XM_037299434.1"/>
</dbReference>
<accession>A0A8H6CPA8</accession>